<evidence type="ECO:0000256" key="7">
    <source>
        <dbReference type="ARBA" id="ARBA00047899"/>
    </source>
</evidence>
<feature type="transmembrane region" description="Helical" evidence="10">
    <location>
        <begin position="445"/>
        <end position="465"/>
    </location>
</feature>
<evidence type="ECO:0000256" key="3">
    <source>
        <dbReference type="ARBA" id="ARBA00022679"/>
    </source>
</evidence>
<protein>
    <recommendedName>
        <fullName evidence="1">non-specific serine/threonine protein kinase</fullName>
        <ecNumber evidence="1">2.7.11.1</ecNumber>
    </recommendedName>
</protein>
<dbReference type="PROSITE" id="PS00107">
    <property type="entry name" value="PROTEIN_KINASE_ATP"/>
    <property type="match status" value="1"/>
</dbReference>
<dbReference type="SMART" id="SM00220">
    <property type="entry name" value="S_TKc"/>
    <property type="match status" value="1"/>
</dbReference>
<dbReference type="InterPro" id="IPR000719">
    <property type="entry name" value="Prot_kinase_dom"/>
</dbReference>
<dbReference type="PANTHER" id="PTHR24363:SF0">
    <property type="entry name" value="SERINE_THREONINE KINASE LIKE DOMAIN CONTAINING 1"/>
    <property type="match status" value="1"/>
</dbReference>
<evidence type="ECO:0000256" key="5">
    <source>
        <dbReference type="ARBA" id="ARBA00022777"/>
    </source>
</evidence>
<keyword evidence="2 12" id="KW-0723">Serine/threonine-protein kinase</keyword>
<keyword evidence="10" id="KW-0812">Transmembrane</keyword>
<dbReference type="EC" id="2.7.11.1" evidence="1"/>
<dbReference type="Pfam" id="PF00069">
    <property type="entry name" value="Pkinase"/>
    <property type="match status" value="1"/>
</dbReference>
<keyword evidence="6 9" id="KW-0067">ATP-binding</keyword>
<evidence type="ECO:0000256" key="1">
    <source>
        <dbReference type="ARBA" id="ARBA00012513"/>
    </source>
</evidence>
<evidence type="ECO:0000313" key="13">
    <source>
        <dbReference type="Proteomes" id="UP000753908"/>
    </source>
</evidence>
<comment type="catalytic activity">
    <reaction evidence="7">
        <text>L-threonyl-[protein] + ATP = O-phospho-L-threonyl-[protein] + ADP + H(+)</text>
        <dbReference type="Rhea" id="RHEA:46608"/>
        <dbReference type="Rhea" id="RHEA-COMP:11060"/>
        <dbReference type="Rhea" id="RHEA-COMP:11605"/>
        <dbReference type="ChEBI" id="CHEBI:15378"/>
        <dbReference type="ChEBI" id="CHEBI:30013"/>
        <dbReference type="ChEBI" id="CHEBI:30616"/>
        <dbReference type="ChEBI" id="CHEBI:61977"/>
        <dbReference type="ChEBI" id="CHEBI:456216"/>
        <dbReference type="EC" id="2.7.11.1"/>
    </reaction>
</comment>
<dbReference type="EMBL" id="JAHHIF010000047">
    <property type="protein sequence ID" value="MBW4547732.1"/>
    <property type="molecule type" value="Genomic_DNA"/>
</dbReference>
<reference evidence="12" key="1">
    <citation type="submission" date="2021-05" db="EMBL/GenBank/DDBJ databases">
        <authorList>
            <person name="Pietrasiak N."/>
            <person name="Ward R."/>
            <person name="Stajich J.E."/>
            <person name="Kurbessoian T."/>
        </authorList>
    </citation>
    <scope>NUCLEOTIDE SEQUENCE</scope>
    <source>
        <strain evidence="12">CPER-KK1</strain>
    </source>
</reference>
<evidence type="ECO:0000313" key="12">
    <source>
        <dbReference type="EMBL" id="MBW4547732.1"/>
    </source>
</evidence>
<keyword evidence="4 9" id="KW-0547">Nucleotide-binding</keyword>
<evidence type="ECO:0000256" key="9">
    <source>
        <dbReference type="PROSITE-ProRule" id="PRU10141"/>
    </source>
</evidence>
<gene>
    <name evidence="12" type="ORF">KME25_25305</name>
</gene>
<comment type="catalytic activity">
    <reaction evidence="8">
        <text>L-seryl-[protein] + ATP = O-phospho-L-seryl-[protein] + ADP + H(+)</text>
        <dbReference type="Rhea" id="RHEA:17989"/>
        <dbReference type="Rhea" id="RHEA-COMP:9863"/>
        <dbReference type="Rhea" id="RHEA-COMP:11604"/>
        <dbReference type="ChEBI" id="CHEBI:15378"/>
        <dbReference type="ChEBI" id="CHEBI:29999"/>
        <dbReference type="ChEBI" id="CHEBI:30616"/>
        <dbReference type="ChEBI" id="CHEBI:83421"/>
        <dbReference type="ChEBI" id="CHEBI:456216"/>
        <dbReference type="EC" id="2.7.11.1"/>
    </reaction>
</comment>
<feature type="transmembrane region" description="Helical" evidence="10">
    <location>
        <begin position="566"/>
        <end position="591"/>
    </location>
</feature>
<dbReference type="SUPFAM" id="SSF56112">
    <property type="entry name" value="Protein kinase-like (PK-like)"/>
    <property type="match status" value="1"/>
</dbReference>
<feature type="transmembrane region" description="Helical" evidence="10">
    <location>
        <begin position="472"/>
        <end position="489"/>
    </location>
</feature>
<dbReference type="GO" id="GO:0005524">
    <property type="term" value="F:ATP binding"/>
    <property type="evidence" value="ECO:0007669"/>
    <property type="project" value="UniProtKB-UniRule"/>
</dbReference>
<feature type="transmembrane region" description="Helical" evidence="10">
    <location>
        <begin position="524"/>
        <end position="546"/>
    </location>
</feature>
<evidence type="ECO:0000256" key="4">
    <source>
        <dbReference type="ARBA" id="ARBA00022741"/>
    </source>
</evidence>
<dbReference type="NCBIfam" id="NF045510">
    <property type="entry name" value="4Cys_prefix_kin"/>
    <property type="match status" value="1"/>
</dbReference>
<accession>A0A951PQ30</accession>
<comment type="caution">
    <text evidence="12">The sequence shown here is derived from an EMBL/GenBank/DDBJ whole genome shotgun (WGS) entry which is preliminary data.</text>
</comment>
<dbReference type="Proteomes" id="UP000753908">
    <property type="component" value="Unassembled WGS sequence"/>
</dbReference>
<feature type="transmembrane region" description="Helical" evidence="10">
    <location>
        <begin position="369"/>
        <end position="389"/>
    </location>
</feature>
<keyword evidence="3" id="KW-0808">Transferase</keyword>
<proteinExistence type="predicted"/>
<reference evidence="12" key="2">
    <citation type="journal article" date="2022" name="Microbiol. Resour. Announc.">
        <title>Metagenome Sequencing to Explore Phylogenomics of Terrestrial Cyanobacteria.</title>
        <authorList>
            <person name="Ward R.D."/>
            <person name="Stajich J.E."/>
            <person name="Johansen J.R."/>
            <person name="Huntemann M."/>
            <person name="Clum A."/>
            <person name="Foster B."/>
            <person name="Foster B."/>
            <person name="Roux S."/>
            <person name="Palaniappan K."/>
            <person name="Varghese N."/>
            <person name="Mukherjee S."/>
            <person name="Reddy T.B.K."/>
            <person name="Daum C."/>
            <person name="Copeland A."/>
            <person name="Chen I.A."/>
            <person name="Ivanova N.N."/>
            <person name="Kyrpides N.C."/>
            <person name="Shapiro N."/>
            <person name="Eloe-Fadrosh E.A."/>
            <person name="Pietrasiak N."/>
        </authorList>
    </citation>
    <scope>NUCLEOTIDE SEQUENCE</scope>
    <source>
        <strain evidence="12">CPER-KK1</strain>
    </source>
</reference>
<dbReference type="InterPro" id="IPR017441">
    <property type="entry name" value="Protein_kinase_ATP_BS"/>
</dbReference>
<dbReference type="PANTHER" id="PTHR24363">
    <property type="entry name" value="SERINE/THREONINE PROTEIN KINASE"/>
    <property type="match status" value="1"/>
</dbReference>
<feature type="domain" description="Protein kinase" evidence="11">
    <location>
        <begin position="71"/>
        <end position="334"/>
    </location>
</feature>
<keyword evidence="5 12" id="KW-0418">Kinase</keyword>
<dbReference type="Gene3D" id="3.30.200.20">
    <property type="entry name" value="Phosphorylase Kinase, domain 1"/>
    <property type="match status" value="1"/>
</dbReference>
<feature type="transmembrane region" description="Helical" evidence="10">
    <location>
        <begin position="501"/>
        <end position="519"/>
    </location>
</feature>
<evidence type="ECO:0000256" key="8">
    <source>
        <dbReference type="ARBA" id="ARBA00048679"/>
    </source>
</evidence>
<name>A0A951PQ30_9CYAN</name>
<feature type="binding site" evidence="9">
    <location>
        <position position="100"/>
    </location>
    <ligand>
        <name>ATP</name>
        <dbReference type="ChEBI" id="CHEBI:30616"/>
    </ligand>
</feature>
<evidence type="ECO:0000259" key="11">
    <source>
        <dbReference type="PROSITE" id="PS50011"/>
    </source>
</evidence>
<dbReference type="Gene3D" id="1.10.510.10">
    <property type="entry name" value="Transferase(Phosphotransferase) domain 1"/>
    <property type="match status" value="1"/>
</dbReference>
<dbReference type="PROSITE" id="PS50011">
    <property type="entry name" value="PROTEIN_KINASE_DOM"/>
    <property type="match status" value="1"/>
</dbReference>
<organism evidence="12 13">
    <name type="scientific">Symplocastrum torsivum CPER-KK1</name>
    <dbReference type="NCBI Taxonomy" id="450513"/>
    <lineage>
        <taxon>Bacteria</taxon>
        <taxon>Bacillati</taxon>
        <taxon>Cyanobacteriota</taxon>
        <taxon>Cyanophyceae</taxon>
        <taxon>Oscillatoriophycideae</taxon>
        <taxon>Oscillatoriales</taxon>
        <taxon>Microcoleaceae</taxon>
        <taxon>Symplocastrum</taxon>
    </lineage>
</organism>
<evidence type="ECO:0000256" key="10">
    <source>
        <dbReference type="SAM" id="Phobius"/>
    </source>
</evidence>
<feature type="transmembrane region" description="Helical" evidence="10">
    <location>
        <begin position="396"/>
        <end position="415"/>
    </location>
</feature>
<dbReference type="PROSITE" id="PS00108">
    <property type="entry name" value="PROTEIN_KINASE_ST"/>
    <property type="match status" value="1"/>
</dbReference>
<dbReference type="InterPro" id="IPR008271">
    <property type="entry name" value="Ser/Thr_kinase_AS"/>
</dbReference>
<dbReference type="GO" id="GO:0004674">
    <property type="term" value="F:protein serine/threonine kinase activity"/>
    <property type="evidence" value="ECO:0007669"/>
    <property type="project" value="UniProtKB-KW"/>
</dbReference>
<keyword evidence="10" id="KW-1133">Transmembrane helix</keyword>
<evidence type="ECO:0000256" key="2">
    <source>
        <dbReference type="ARBA" id="ARBA00022527"/>
    </source>
</evidence>
<dbReference type="InterPro" id="IPR011009">
    <property type="entry name" value="Kinase-like_dom_sf"/>
</dbReference>
<dbReference type="CDD" id="cd14014">
    <property type="entry name" value="STKc_PknB_like"/>
    <property type="match status" value="1"/>
</dbReference>
<keyword evidence="10" id="KW-0472">Membrane</keyword>
<evidence type="ECO:0000256" key="6">
    <source>
        <dbReference type="ARBA" id="ARBA00022840"/>
    </source>
</evidence>
<sequence>MHEHSTCDPQCDSSSFLSRIEWHCVPDVIVHQSVAEAVHCINPDCPRPYPQPWGNKFCNGCGAALRLNDRYVPLQRLGSGGFATIYTVWDLHKKSERVLKVLVETSPKALQLFEQEAAVLARLKHPGVPKVEVDSYFLVTLLSPKERLLPCLVMEKIHGQTLQDVLDKHPQGCSEESVRDWLYQTVEILRELHNSGIIHRDLKPSNLMLRERTGQLVAIDFGGAKQIGLMPLGSQAVSTRLISPGYSPPEQITGEAVGPAADFYALGRTMIQLLTGQELGNLQDPVTGEFRWRHCAAVSPALADLLDQMVRIDPQQRPATADEIQRRLAMTPVLKPKSPSATPLPEAIAIAVDTTLEVIEGAIASIGEGVLGIVGFVFRVITGTVLACVDTTWEMVLGGVGATVGAAVGFTLINWTPLGDRFADWLSLQLPQFLPNIQVTAWQELLLFAIAGLGTAAGLTLAGGFGQQRRPIVAGLMGILGYGIGWLIWQAAVPFAPVERLLGLITAVAVAPLVLGLGLPSHYLVHAIVAAAGTGTVLGGLVWLRFLPADFLVNLFSHADASLANLINSLAFFCLWAALLGFWLGVSYYLLVPVLRWLGWR</sequence>
<dbReference type="AlphaFoldDB" id="A0A951PQ30"/>